<feature type="domain" description="HNH nuclease" evidence="2">
    <location>
        <begin position="119"/>
        <end position="164"/>
    </location>
</feature>
<evidence type="ECO:0000313" key="3">
    <source>
        <dbReference type="EMBL" id="GHB37799.1"/>
    </source>
</evidence>
<sequence length="334" mass="36933">MTPLRPSPPSAVTPPTGCRRGFAASLDRDKPPEPGMFREDHCANCAATLDMANRMLFCGKGCQEQAKLVRYLRTGIDKGKFLPVALRYGIGRDENEAKAVCSKLRFALRGGYNRSTNRSERAAVIERDGGRCRRCGEPGAEVDHISGDGGGMLNRQLLCVNCHDEKTLRGMPGIRGLQGSDREPTWSSALRDLVRRQPQAGSLIKARVLPRDPVRWCDTTQWDSVRSRLKSERQARLRESLKALYDGEVPDFAPRTPWDAKVAGAREHHAVVHDETPCADSDCSECRPRSFADGDMWDDPADASAWTEAWLDDPDVHAGYGEGSYFAESAAEDD</sequence>
<dbReference type="SMART" id="SM00507">
    <property type="entry name" value="HNHc"/>
    <property type="match status" value="1"/>
</dbReference>
<feature type="compositionally biased region" description="Pro residues" evidence="1">
    <location>
        <begin position="1"/>
        <end position="12"/>
    </location>
</feature>
<protein>
    <recommendedName>
        <fullName evidence="2">HNH nuclease domain-containing protein</fullName>
    </recommendedName>
</protein>
<evidence type="ECO:0000256" key="1">
    <source>
        <dbReference type="SAM" id="MobiDB-lite"/>
    </source>
</evidence>
<proteinExistence type="predicted"/>
<name>A0ABQ3EG05_9ACTN</name>
<accession>A0ABQ3EG05</accession>
<dbReference type="Proteomes" id="UP000642673">
    <property type="component" value="Unassembled WGS sequence"/>
</dbReference>
<evidence type="ECO:0000313" key="4">
    <source>
        <dbReference type="Proteomes" id="UP000642673"/>
    </source>
</evidence>
<feature type="region of interest" description="Disordered" evidence="1">
    <location>
        <begin position="1"/>
        <end position="25"/>
    </location>
</feature>
<dbReference type="InterPro" id="IPR003615">
    <property type="entry name" value="HNH_nuc"/>
</dbReference>
<evidence type="ECO:0000259" key="2">
    <source>
        <dbReference type="SMART" id="SM00507"/>
    </source>
</evidence>
<keyword evidence="4" id="KW-1185">Reference proteome</keyword>
<reference evidence="4" key="1">
    <citation type="journal article" date="2019" name="Int. J. Syst. Evol. Microbiol.">
        <title>The Global Catalogue of Microorganisms (GCM) 10K type strain sequencing project: providing services to taxonomists for standard genome sequencing and annotation.</title>
        <authorList>
            <consortium name="The Broad Institute Genomics Platform"/>
            <consortium name="The Broad Institute Genome Sequencing Center for Infectious Disease"/>
            <person name="Wu L."/>
            <person name="Ma J."/>
        </authorList>
    </citation>
    <scope>NUCLEOTIDE SEQUENCE [LARGE SCALE GENOMIC DNA]</scope>
    <source>
        <strain evidence="4">JCM 4738</strain>
    </source>
</reference>
<organism evidence="3 4">
    <name type="scientific">Streptomyces cirratus</name>
    <dbReference type="NCBI Taxonomy" id="68187"/>
    <lineage>
        <taxon>Bacteria</taxon>
        <taxon>Bacillati</taxon>
        <taxon>Actinomycetota</taxon>
        <taxon>Actinomycetes</taxon>
        <taxon>Kitasatosporales</taxon>
        <taxon>Streptomycetaceae</taxon>
        <taxon>Streptomyces</taxon>
    </lineage>
</organism>
<gene>
    <name evidence="3" type="ORF">GCM10010347_03890</name>
</gene>
<dbReference type="EMBL" id="BMVP01000001">
    <property type="protein sequence ID" value="GHB37799.1"/>
    <property type="molecule type" value="Genomic_DNA"/>
</dbReference>
<dbReference type="CDD" id="cd00085">
    <property type="entry name" value="HNHc"/>
    <property type="match status" value="1"/>
</dbReference>
<comment type="caution">
    <text evidence="3">The sequence shown here is derived from an EMBL/GenBank/DDBJ whole genome shotgun (WGS) entry which is preliminary data.</text>
</comment>